<protein>
    <submittedName>
        <fullName evidence="3">Uncharacterized protein</fullName>
    </submittedName>
</protein>
<dbReference type="Proteomes" id="UP000591131">
    <property type="component" value="Unassembled WGS sequence"/>
</dbReference>
<comment type="caution">
    <text evidence="3">The sequence shown here is derived from an EMBL/GenBank/DDBJ whole genome shotgun (WGS) entry which is preliminary data.</text>
</comment>
<feature type="coiled-coil region" evidence="1">
    <location>
        <begin position="1246"/>
        <end position="1273"/>
    </location>
</feature>
<name>A0A7J6MTJ3_PERCH</name>
<feature type="region of interest" description="Disordered" evidence="2">
    <location>
        <begin position="1325"/>
        <end position="1350"/>
    </location>
</feature>
<feature type="region of interest" description="Disordered" evidence="2">
    <location>
        <begin position="117"/>
        <end position="138"/>
    </location>
</feature>
<evidence type="ECO:0000256" key="2">
    <source>
        <dbReference type="SAM" id="MobiDB-lite"/>
    </source>
</evidence>
<organism evidence="3 4">
    <name type="scientific">Perkinsus chesapeaki</name>
    <name type="common">Clam parasite</name>
    <name type="synonym">Perkinsus andrewsi</name>
    <dbReference type="NCBI Taxonomy" id="330153"/>
    <lineage>
        <taxon>Eukaryota</taxon>
        <taxon>Sar</taxon>
        <taxon>Alveolata</taxon>
        <taxon>Perkinsozoa</taxon>
        <taxon>Perkinsea</taxon>
        <taxon>Perkinsida</taxon>
        <taxon>Perkinsidae</taxon>
        <taxon>Perkinsus</taxon>
    </lineage>
</organism>
<reference evidence="3 4" key="1">
    <citation type="submission" date="2020-04" db="EMBL/GenBank/DDBJ databases">
        <title>Perkinsus chesapeaki whole genome sequence.</title>
        <authorList>
            <person name="Bogema D.R."/>
        </authorList>
    </citation>
    <scope>NUCLEOTIDE SEQUENCE [LARGE SCALE GENOMIC DNA]</scope>
    <source>
        <strain evidence="3">ATCC PRA-425</strain>
    </source>
</reference>
<keyword evidence="4" id="KW-1185">Reference proteome</keyword>
<feature type="coiled-coil region" evidence="1">
    <location>
        <begin position="1173"/>
        <end position="1221"/>
    </location>
</feature>
<evidence type="ECO:0000313" key="4">
    <source>
        <dbReference type="Proteomes" id="UP000591131"/>
    </source>
</evidence>
<dbReference type="EMBL" id="JAAPAO010000055">
    <property type="protein sequence ID" value="KAF4674912.1"/>
    <property type="molecule type" value="Genomic_DNA"/>
</dbReference>
<evidence type="ECO:0000256" key="1">
    <source>
        <dbReference type="SAM" id="Coils"/>
    </source>
</evidence>
<keyword evidence="1" id="KW-0175">Coiled coil</keyword>
<accession>A0A7J6MTJ3</accession>
<gene>
    <name evidence="3" type="ORF">FOL47_008501</name>
</gene>
<proteinExistence type="predicted"/>
<evidence type="ECO:0000313" key="3">
    <source>
        <dbReference type="EMBL" id="KAF4674912.1"/>
    </source>
</evidence>
<feature type="compositionally biased region" description="Basic residues" evidence="2">
    <location>
        <begin position="1336"/>
        <end position="1350"/>
    </location>
</feature>
<feature type="coiled-coil region" evidence="1">
    <location>
        <begin position="426"/>
        <end position="471"/>
    </location>
</feature>
<dbReference type="OrthoDB" id="436914at2759"/>
<feature type="region of interest" description="Disordered" evidence="2">
    <location>
        <begin position="1"/>
        <end position="22"/>
    </location>
</feature>
<sequence>MHLTPYRHYYPEVTPPRPEPTNTSAIDALLDKAIRKPTSAMTVGEGRDQQEEQRTKAEGLLLRLLGEGNNQNMKKYCRNLRVRFPKPEEPPTFADGRAIRVIMEACGEPSSGACVTPNTALRTPARPPSGRGGASETHREKIKLLKSTLRDWSAGAASASRRREAAERLAAVLAGSRVLNRLKGGALKHWRSYVRGQAYLERVQLRFARKGDLGPSAVLLWQYPACIIAAFGKWRRWTHWARIDAMRAASVLQAVARRRSLRGGMRRLRLLSRVIARAEGRRLGLLKSTLRGFKSNRERAMAYSEVGRRRPLGRTFSSWITLTDLARRARIASAASADMLFLKRSVGGQRILLAIYPLLLTRLTAAVSQWRTSSKSLSVLVKIERLRMRHEESIGKLGGRLDELSVLVEHEKNRNGQMEAYLKHVIEETRKKLQQAQGEYEQLFEEHQNSVAKLKAEKLEMEEARRRWRSSAVYVLGRGASSIRPPVVAVRDVFGAWMEMKSIGCRASVRLARLGERLWQEGRAGDISMLKRALRVAAMDRKLCVERIAEGADLLWLCTFRSRQIAAFDALRTCRPSPTSIAKRHADRVEAAVLRVLGRWHLRSALARWRTVAARMARNEIATRVLVRAISRLVVRQLISLVRECRARLAAGRRDAELRLRLVTRLAGVLQRIHLRDGLSLWRASTRHHAYSRASLDAFRRQRAIRSVVSLTGNNQSRRVYWSILFEACRLSREERQTRISRSIETRQKSLLRLVLAAWSSLHRQARATQLLAAVVSRLAGDRLQVALAMMVRRRWSFLVGRLSLLVLAGRLQFVLRRSLLGYLSRWRSVVHQERHYHLVRRVMSNSRRTRLKRTALCRLRAFARFCRLLSTLAAVLSRVVVRSGLSRLRKQVMKCRTARFLSSTVQQVARKNRMQQTALDFVARLSDEAGRERVKVSFLAWRGYIEHIKMKLASGINRIAWNHHRAVRQAWMEWIGFVGTQLRSQSVWAATRQKREFALSMGLVVLAKILERLRAKLYGIGFAAIAAYSSRLRGREDAKHLWQGELQAAQEEVRYAEDRTREYAQKLQRAHEEIREVQLSSQGHLRSIKDWEQRLKQQEVSHSEELATMRQSLAAVQHTLKNERDANVQLRLEAGQSEARIEALARDVERESRDRMVLAGEVTRLRSSEVDMLSAKREIEAIEAGKREADERARHYEEEIKQLRDTLSDWKLKAETQKEDGHHIRKLHERHSFYKQKCTLQEHQISGLRSRLDNVEAELRESHRALIEWQQHSVDMLNLGPPHQPGGGMQTTASLPNFTASSPGGLSTTTALASLAEAIERVSLGDARPSPKPRPMPKRFARSMRGRGM</sequence>